<dbReference type="Gene3D" id="2.60.120.1130">
    <property type="match status" value="1"/>
</dbReference>
<dbReference type="InterPro" id="IPR038765">
    <property type="entry name" value="Papain-like_cys_pep_sf"/>
</dbReference>
<accession>A0A4Q7N2R2</accession>
<dbReference type="OrthoDB" id="8595007at2"/>
<reference evidence="2 3" key="1">
    <citation type="submission" date="2019-02" db="EMBL/GenBank/DDBJ databases">
        <title>Genomic Encyclopedia of Type Strains, Phase IV (KMG-IV): sequencing the most valuable type-strain genomes for metagenomic binning, comparative biology and taxonomic classification.</title>
        <authorList>
            <person name="Goeker M."/>
        </authorList>
    </citation>
    <scope>NUCLEOTIDE SEQUENCE [LARGE SCALE GENOMIC DNA]</scope>
    <source>
        <strain evidence="2 3">DSM 18116</strain>
    </source>
</reference>
<dbReference type="EMBL" id="SGXA01000001">
    <property type="protein sequence ID" value="RZS75259.1"/>
    <property type="molecule type" value="Genomic_DNA"/>
</dbReference>
<protein>
    <submittedName>
        <fullName evidence="2">Transglutaminase superfamily protein</fullName>
    </submittedName>
</protein>
<organism evidence="2 3">
    <name type="scientific">Pseudobacter ginsenosidimutans</name>
    <dbReference type="NCBI Taxonomy" id="661488"/>
    <lineage>
        <taxon>Bacteria</taxon>
        <taxon>Pseudomonadati</taxon>
        <taxon>Bacteroidota</taxon>
        <taxon>Chitinophagia</taxon>
        <taxon>Chitinophagales</taxon>
        <taxon>Chitinophagaceae</taxon>
        <taxon>Pseudobacter</taxon>
    </lineage>
</organism>
<feature type="domain" description="Transglutaminase-like" evidence="1">
    <location>
        <begin position="313"/>
        <end position="422"/>
    </location>
</feature>
<name>A0A4Q7N2R2_9BACT</name>
<sequence>MMQTHPVAGGYKLSAPVAHKKAGFISLLLILLVSVCFNAHAQPPLVEWRNAVALPEDINQAEALARKYPDDPSAIRFIHQTFTFDRGENSYKDKVVTVRETSEIELIALQHRARAWYPQYYNNFVKIIQHHGTGSTKGKKVPGLFYQWEDRSVTDDGIFFDDNRMRFSAFSFNGPGNTGQINVTKDYLDSKYFTRIFFHEHYPLLEKVVTFKVPEWLTIDIKPFNMTGFKVEKSEETKKGYTYYTYKVANLEASKSESRQIGRAFSDPHLVIRVKSYERKGDLIKGFDKVDDVYNWNNRMYTMARNDPSKLKATVSRIVEGKNSDEEKIKAIYYWVQDKIRYIAYEDGYSGFIPSNAQDVLESKFGDCKGMANLLTEMLRLQGYDAHFSWIGTRQIPYSQSLPALCVNNHAITTLYFKGKTYFLDATEKFVPFGEDAYRIQGKEALVSKGEKFEILPVPLTDGKAHKVSTKADFTLNAQNMKGNVQVTLTGNERTDFHQLYQDLASVDREKFFKSFLQLGNDNIEVSGITNSDLSNREIPVQLSGVIDLSNHVHRIDKDLFLNLDFFPKTLGSYMPDEKRKRGYEFNSVLTYEDEFSLTIPGDRKFTDVPEKLQLSFPGYEFSGEYVVNGNKITLKKSLTIKNSTIDKADFDNWKKFLKSIKSFNSYYFSITQK</sequence>
<gene>
    <name evidence="2" type="ORF">EV199_1122</name>
</gene>
<dbReference type="Pfam" id="PF01841">
    <property type="entry name" value="Transglut_core"/>
    <property type="match status" value="1"/>
</dbReference>
<evidence type="ECO:0000313" key="3">
    <source>
        <dbReference type="Proteomes" id="UP000293874"/>
    </source>
</evidence>
<proteinExistence type="predicted"/>
<evidence type="ECO:0000313" key="2">
    <source>
        <dbReference type="EMBL" id="RZS75259.1"/>
    </source>
</evidence>
<keyword evidence="3" id="KW-1185">Reference proteome</keyword>
<dbReference type="Gene3D" id="2.60.40.3140">
    <property type="match status" value="1"/>
</dbReference>
<evidence type="ECO:0000259" key="1">
    <source>
        <dbReference type="Pfam" id="PF01841"/>
    </source>
</evidence>
<dbReference type="RefSeq" id="WP_130539646.1">
    <property type="nucleotide sequence ID" value="NZ_CP042431.1"/>
</dbReference>
<dbReference type="Proteomes" id="UP000293874">
    <property type="component" value="Unassembled WGS sequence"/>
</dbReference>
<dbReference type="Gene3D" id="3.10.620.30">
    <property type="match status" value="1"/>
</dbReference>
<dbReference type="InterPro" id="IPR002931">
    <property type="entry name" value="Transglutaminase-like"/>
</dbReference>
<dbReference type="AlphaFoldDB" id="A0A4Q7N2R2"/>
<comment type="caution">
    <text evidence="2">The sequence shown here is derived from an EMBL/GenBank/DDBJ whole genome shotgun (WGS) entry which is preliminary data.</text>
</comment>
<dbReference type="SUPFAM" id="SSF54001">
    <property type="entry name" value="Cysteine proteinases"/>
    <property type="match status" value="1"/>
</dbReference>